<organism evidence="2 3">
    <name type="scientific">Scyliorhinus torazame</name>
    <name type="common">Cloudy catshark</name>
    <name type="synonym">Catulus torazame</name>
    <dbReference type="NCBI Taxonomy" id="75743"/>
    <lineage>
        <taxon>Eukaryota</taxon>
        <taxon>Metazoa</taxon>
        <taxon>Chordata</taxon>
        <taxon>Craniata</taxon>
        <taxon>Vertebrata</taxon>
        <taxon>Chondrichthyes</taxon>
        <taxon>Elasmobranchii</taxon>
        <taxon>Galeomorphii</taxon>
        <taxon>Galeoidea</taxon>
        <taxon>Carcharhiniformes</taxon>
        <taxon>Scyliorhinidae</taxon>
        <taxon>Scyliorhinus</taxon>
    </lineage>
</organism>
<dbReference type="PANTHER" id="PTHR31409">
    <property type="entry name" value="WASH COMPLEX SUBUNIT 4"/>
    <property type="match status" value="1"/>
</dbReference>
<dbReference type="Pfam" id="PF14745">
    <property type="entry name" value="WASH-4_N"/>
    <property type="match status" value="1"/>
</dbReference>
<dbReference type="EMBL" id="BFAA01015171">
    <property type="protein sequence ID" value="GCB75955.1"/>
    <property type="molecule type" value="Genomic_DNA"/>
</dbReference>
<dbReference type="AlphaFoldDB" id="A0A401PS58"/>
<evidence type="ECO:0000259" key="1">
    <source>
        <dbReference type="Pfam" id="PF14745"/>
    </source>
</evidence>
<sequence length="85" mass="9799">MGRFISFLQELSCFITRCYEVVMNIVQQLASLYTSNKTAPKVIETTGVHFQIVYEHLGELLAVLLVLDEIIANHVTLKDHWITYK</sequence>
<accession>A0A401PS58</accession>
<dbReference type="STRING" id="75743.A0A401PS58"/>
<dbReference type="OrthoDB" id="10261210at2759"/>
<gene>
    <name evidence="2" type="ORF">scyTo_0019825</name>
</gene>
<evidence type="ECO:0000313" key="3">
    <source>
        <dbReference type="Proteomes" id="UP000288216"/>
    </source>
</evidence>
<feature type="domain" description="WASH complex subunit 4 N-terminal" evidence="1">
    <location>
        <begin position="1"/>
        <end position="85"/>
    </location>
</feature>
<dbReference type="Proteomes" id="UP000288216">
    <property type="component" value="Unassembled WGS sequence"/>
</dbReference>
<dbReference type="GO" id="GO:0007032">
    <property type="term" value="P:endosome organization"/>
    <property type="evidence" value="ECO:0007669"/>
    <property type="project" value="TreeGrafter"/>
</dbReference>
<dbReference type="InterPro" id="IPR027307">
    <property type="entry name" value="WASH7"/>
</dbReference>
<evidence type="ECO:0000313" key="2">
    <source>
        <dbReference type="EMBL" id="GCB75955.1"/>
    </source>
</evidence>
<dbReference type="InterPro" id="IPR028191">
    <property type="entry name" value="WASH-4_N"/>
</dbReference>
<reference evidence="2 3" key="1">
    <citation type="journal article" date="2018" name="Nat. Ecol. Evol.">
        <title>Shark genomes provide insights into elasmobranch evolution and the origin of vertebrates.</title>
        <authorList>
            <person name="Hara Y"/>
            <person name="Yamaguchi K"/>
            <person name="Onimaru K"/>
            <person name="Kadota M"/>
            <person name="Koyanagi M"/>
            <person name="Keeley SD"/>
            <person name="Tatsumi K"/>
            <person name="Tanaka K"/>
            <person name="Motone F"/>
            <person name="Kageyama Y"/>
            <person name="Nozu R"/>
            <person name="Adachi N"/>
            <person name="Nishimura O"/>
            <person name="Nakagawa R"/>
            <person name="Tanegashima C"/>
            <person name="Kiyatake I"/>
            <person name="Matsumoto R"/>
            <person name="Murakumo K"/>
            <person name="Nishida K"/>
            <person name="Terakita A"/>
            <person name="Kuratani S"/>
            <person name="Sato K"/>
            <person name="Hyodo S Kuraku.S."/>
        </authorList>
    </citation>
    <scope>NUCLEOTIDE SEQUENCE [LARGE SCALE GENOMIC DNA]</scope>
</reference>
<name>A0A401PS58_SCYTO</name>
<proteinExistence type="predicted"/>
<protein>
    <recommendedName>
        <fullName evidence="1">WASH complex subunit 4 N-terminal domain-containing protein</fullName>
    </recommendedName>
</protein>
<dbReference type="GO" id="GO:0071203">
    <property type="term" value="C:WASH complex"/>
    <property type="evidence" value="ECO:0007669"/>
    <property type="project" value="InterPro"/>
</dbReference>
<feature type="non-terminal residue" evidence="2">
    <location>
        <position position="85"/>
    </location>
</feature>
<dbReference type="GO" id="GO:0016197">
    <property type="term" value="P:endosomal transport"/>
    <property type="evidence" value="ECO:0007669"/>
    <property type="project" value="TreeGrafter"/>
</dbReference>
<dbReference type="PANTHER" id="PTHR31409:SF0">
    <property type="entry name" value="WASH COMPLEX SUBUNIT 4"/>
    <property type="match status" value="1"/>
</dbReference>
<keyword evidence="3" id="KW-1185">Reference proteome</keyword>
<dbReference type="GO" id="GO:0005768">
    <property type="term" value="C:endosome"/>
    <property type="evidence" value="ECO:0007669"/>
    <property type="project" value="TreeGrafter"/>
</dbReference>
<comment type="caution">
    <text evidence="2">The sequence shown here is derived from an EMBL/GenBank/DDBJ whole genome shotgun (WGS) entry which is preliminary data.</text>
</comment>